<protein>
    <submittedName>
        <fullName evidence="1">OLC1v1007061C1</fullName>
    </submittedName>
</protein>
<accession>A0AAV1DL75</accession>
<organism evidence="1 2">
    <name type="scientific">Oldenlandia corymbosa var. corymbosa</name>
    <dbReference type="NCBI Taxonomy" id="529605"/>
    <lineage>
        <taxon>Eukaryota</taxon>
        <taxon>Viridiplantae</taxon>
        <taxon>Streptophyta</taxon>
        <taxon>Embryophyta</taxon>
        <taxon>Tracheophyta</taxon>
        <taxon>Spermatophyta</taxon>
        <taxon>Magnoliopsida</taxon>
        <taxon>eudicotyledons</taxon>
        <taxon>Gunneridae</taxon>
        <taxon>Pentapetalae</taxon>
        <taxon>asterids</taxon>
        <taxon>lamiids</taxon>
        <taxon>Gentianales</taxon>
        <taxon>Rubiaceae</taxon>
        <taxon>Rubioideae</taxon>
        <taxon>Spermacoceae</taxon>
        <taxon>Hedyotis-Oldenlandia complex</taxon>
        <taxon>Oldenlandia</taxon>
    </lineage>
</organism>
<gene>
    <name evidence="1" type="ORF">OLC1_LOCUS15912</name>
</gene>
<evidence type="ECO:0000313" key="2">
    <source>
        <dbReference type="Proteomes" id="UP001161247"/>
    </source>
</evidence>
<keyword evidence="2" id="KW-1185">Reference proteome</keyword>
<evidence type="ECO:0000313" key="1">
    <source>
        <dbReference type="EMBL" id="CAI9107653.1"/>
    </source>
</evidence>
<name>A0AAV1DL75_OLDCO</name>
<dbReference type="AlphaFoldDB" id="A0AAV1DL75"/>
<dbReference type="EMBL" id="OX459122">
    <property type="protein sequence ID" value="CAI9107653.1"/>
    <property type="molecule type" value="Genomic_DNA"/>
</dbReference>
<sequence>MNDGTPEFVESLVAEDLKVTKAEKVRFYTLAVVTFGTAVPAGQFDPGIMTGSSYEILVKMFVVNFYEKLNIDEGM</sequence>
<reference evidence="1" key="1">
    <citation type="submission" date="2023-03" db="EMBL/GenBank/DDBJ databases">
        <authorList>
            <person name="Julca I."/>
        </authorList>
    </citation>
    <scope>NUCLEOTIDE SEQUENCE</scope>
</reference>
<proteinExistence type="predicted"/>
<dbReference type="Proteomes" id="UP001161247">
    <property type="component" value="Chromosome 5"/>
</dbReference>